<feature type="compositionally biased region" description="Acidic residues" evidence="2">
    <location>
        <begin position="695"/>
        <end position="706"/>
    </location>
</feature>
<name>A0ABD0M8S5_9CAEN</name>
<feature type="coiled-coil region" evidence="1">
    <location>
        <begin position="184"/>
        <end position="211"/>
    </location>
</feature>
<keyword evidence="1" id="KW-0175">Coiled coil</keyword>
<feature type="compositionally biased region" description="Low complexity" evidence="2">
    <location>
        <begin position="458"/>
        <end position="480"/>
    </location>
</feature>
<evidence type="ECO:0008006" key="5">
    <source>
        <dbReference type="Google" id="ProtNLM"/>
    </source>
</evidence>
<feature type="region of interest" description="Disordered" evidence="2">
    <location>
        <begin position="1"/>
        <end position="61"/>
    </location>
</feature>
<keyword evidence="4" id="KW-1185">Reference proteome</keyword>
<reference evidence="3 4" key="1">
    <citation type="journal article" date="2023" name="Sci. Data">
        <title>Genome assembly of the Korean intertidal mud-creeper Batillaria attramentaria.</title>
        <authorList>
            <person name="Patra A.K."/>
            <person name="Ho P.T."/>
            <person name="Jun S."/>
            <person name="Lee S.J."/>
            <person name="Kim Y."/>
            <person name="Won Y.J."/>
        </authorList>
    </citation>
    <scope>NUCLEOTIDE SEQUENCE [LARGE SCALE GENOMIC DNA]</scope>
    <source>
        <strain evidence="3">Wonlab-2016</strain>
    </source>
</reference>
<evidence type="ECO:0000256" key="2">
    <source>
        <dbReference type="SAM" id="MobiDB-lite"/>
    </source>
</evidence>
<dbReference type="EMBL" id="JACVVK020000003">
    <property type="protein sequence ID" value="KAK7507952.1"/>
    <property type="molecule type" value="Genomic_DNA"/>
</dbReference>
<dbReference type="AlphaFoldDB" id="A0ABD0M8S5"/>
<feature type="region of interest" description="Disordered" evidence="2">
    <location>
        <begin position="633"/>
        <end position="665"/>
    </location>
</feature>
<feature type="region of interest" description="Disordered" evidence="2">
    <location>
        <begin position="687"/>
        <end position="706"/>
    </location>
</feature>
<gene>
    <name evidence="3" type="ORF">BaRGS_00000917</name>
</gene>
<evidence type="ECO:0000256" key="1">
    <source>
        <dbReference type="SAM" id="Coils"/>
    </source>
</evidence>
<evidence type="ECO:0000313" key="3">
    <source>
        <dbReference type="EMBL" id="KAK7507952.1"/>
    </source>
</evidence>
<evidence type="ECO:0000313" key="4">
    <source>
        <dbReference type="Proteomes" id="UP001519460"/>
    </source>
</evidence>
<feature type="coiled-coil region" evidence="1">
    <location>
        <begin position="239"/>
        <end position="377"/>
    </location>
</feature>
<sequence length="706" mass="81189">MPSRAQPDDYYSDDFDEPDTMISRGKTVRPKSALGMTGKKPSKKTKKRPGTPGRGRAQSAYGHRTGKDLWMNAIKKRQTLMHAGGHRGESPRHKTPIEYWVETLRKTGTGISTESTGMNTFSGLKKTNEKFYPYLSTSHYMRNVMGTEKQVRHEDPTVRPSPGRPAYKTPEEYYDEVLELRKQISAMNQDSATMKTKIRRLEEDNLKKEKEIESLLHPEKSEEIRRALGDRKPDSGAVIHSLKQKILKLEVQLRDRESAYNKLQADLKVTKLEELKAQMEVMFAEIVRLQNLKHTSSPGRGQDTVKVKALNETILRLSRTNEQLQQDNAALKEDLQKALEDADIKPDLNREYDDMNRKELLLTIAKLERRADRAERGLETDSLLSGASGRDGDTFSSKLTLKGSTEQRLTQLDQRETELLEEIHRLKTTIKRLREDRRRRGDELPPTPTPRRMSRQDAGSVYGSANGSAAGSRRPSSARSVMSETRAARIDNFKQKHAATSIQRQFVVLRASSACNPFKLEKCRKPMRNNKQQDEKVERFRQNRAAKKIQHEWLGLRHRQHEEEVEDAAYTIQAAMSAHRNRKSNMRRFHDDADSTATDEDDDVFLIQSSMKGHHARLESMRAMRQKRYDSYEDEDEYYDIRTPGQSRRPSLQRPSSAKGRRKGSLSDHNYAFILLQSSVHTFKTKYDKKPLGDDGLDDDDDDIMF</sequence>
<accession>A0ABD0M8S5</accession>
<dbReference type="Proteomes" id="UP001519460">
    <property type="component" value="Unassembled WGS sequence"/>
</dbReference>
<proteinExistence type="predicted"/>
<feature type="compositionally biased region" description="Basic and acidic residues" evidence="2">
    <location>
        <begin position="433"/>
        <end position="443"/>
    </location>
</feature>
<dbReference type="PROSITE" id="PS50096">
    <property type="entry name" value="IQ"/>
    <property type="match status" value="1"/>
</dbReference>
<feature type="compositionally biased region" description="Low complexity" evidence="2">
    <location>
        <begin position="646"/>
        <end position="657"/>
    </location>
</feature>
<feature type="compositionally biased region" description="Acidic residues" evidence="2">
    <location>
        <begin position="10"/>
        <end position="19"/>
    </location>
</feature>
<feature type="region of interest" description="Disordered" evidence="2">
    <location>
        <begin position="149"/>
        <end position="168"/>
    </location>
</feature>
<feature type="region of interest" description="Disordered" evidence="2">
    <location>
        <begin position="433"/>
        <end position="483"/>
    </location>
</feature>
<organism evidence="3 4">
    <name type="scientific">Batillaria attramentaria</name>
    <dbReference type="NCBI Taxonomy" id="370345"/>
    <lineage>
        <taxon>Eukaryota</taxon>
        <taxon>Metazoa</taxon>
        <taxon>Spiralia</taxon>
        <taxon>Lophotrochozoa</taxon>
        <taxon>Mollusca</taxon>
        <taxon>Gastropoda</taxon>
        <taxon>Caenogastropoda</taxon>
        <taxon>Sorbeoconcha</taxon>
        <taxon>Cerithioidea</taxon>
        <taxon>Batillariidae</taxon>
        <taxon>Batillaria</taxon>
    </lineage>
</organism>
<comment type="caution">
    <text evidence="3">The sequence shown here is derived from an EMBL/GenBank/DDBJ whole genome shotgun (WGS) entry which is preliminary data.</text>
</comment>
<protein>
    <recommendedName>
        <fullName evidence="5">IQ domain-containing protein E</fullName>
    </recommendedName>
</protein>
<feature type="compositionally biased region" description="Basic residues" evidence="2">
    <location>
        <begin position="40"/>
        <end position="49"/>
    </location>
</feature>